<dbReference type="PANTHER" id="PTHR43179:SF12">
    <property type="entry name" value="GALACTOFURANOSYLTRANSFERASE GLFT2"/>
    <property type="match status" value="1"/>
</dbReference>
<evidence type="ECO:0000313" key="7">
    <source>
        <dbReference type="Proteomes" id="UP000502433"/>
    </source>
</evidence>
<sequence>MKNQVCAIFVSYNPSDEIIANVVALINQIDEVVIVDNASCAKSKEYLDYLGNNYKLNIIHNSENVGIATALNIGVKYARTTGCFWVATFDQDSLAPLGFIDLMLNAYEACNYKERVALISPRYFDNNSNTIYPVIESVDSNKLFCDIKTTLTSGNLVKLSVFETIGLFDDRFFIDYVDHEFCLRCLNNNYKIIMSSKALLNHELGNITTHSLFGRQFLTTNHSGIRRYYNARNRFFVYKKYVSLNPKWIFLDICYLFKDIIKILIFEHESLPKISYIIKGIYHAWLGKSGKYE</sequence>
<name>A0A6H2C003_DOLFA</name>
<dbReference type="InterPro" id="IPR029044">
    <property type="entry name" value="Nucleotide-diphossugar_trans"/>
</dbReference>
<dbReference type="EMBL" id="CP051206">
    <property type="protein sequence ID" value="QJB44630.1"/>
    <property type="molecule type" value="Genomic_DNA"/>
</dbReference>
<evidence type="ECO:0000256" key="4">
    <source>
        <dbReference type="ARBA" id="ARBA00022679"/>
    </source>
</evidence>
<dbReference type="CDD" id="cd02526">
    <property type="entry name" value="GT2_RfbF_like"/>
    <property type="match status" value="1"/>
</dbReference>
<dbReference type="AlphaFoldDB" id="A0A6H2C003"/>
<evidence type="ECO:0000256" key="3">
    <source>
        <dbReference type="ARBA" id="ARBA00022676"/>
    </source>
</evidence>
<proteinExistence type="inferred from homology"/>
<protein>
    <submittedName>
        <fullName evidence="6">Glycosyltransferase family 2 protein</fullName>
    </submittedName>
</protein>
<keyword evidence="4 6" id="KW-0808">Transferase</keyword>
<dbReference type="Pfam" id="PF00535">
    <property type="entry name" value="Glycos_transf_2"/>
    <property type="match status" value="1"/>
</dbReference>
<keyword evidence="3" id="KW-0328">Glycosyltransferase</keyword>
<feature type="domain" description="Glycosyltransferase 2-like" evidence="5">
    <location>
        <begin position="7"/>
        <end position="129"/>
    </location>
</feature>
<reference evidence="6 7" key="2">
    <citation type="submission" date="2020-04" db="EMBL/GenBank/DDBJ databases">
        <authorList>
            <person name="Fomenkov A."/>
            <person name="Anton B.P."/>
            <person name="Roberts R.J."/>
        </authorList>
    </citation>
    <scope>NUCLEOTIDE SEQUENCE [LARGE SCALE GENOMIC DNA]</scope>
    <source>
        <strain evidence="6 7">CCAP 1403/13f</strain>
    </source>
</reference>
<reference evidence="6 7" key="1">
    <citation type="submission" date="2020-04" db="EMBL/GenBank/DDBJ databases">
        <title>Genome-Wide Identification of 5-Methylcytosine Sites in Bacterial Genomes By High-Throughput Sequencing of MspJI Restriction Fragments.</title>
        <authorList>
            <person name="Wu V."/>
        </authorList>
    </citation>
    <scope>NUCLEOTIDE SEQUENCE [LARGE SCALE GENOMIC DNA]</scope>
    <source>
        <strain evidence="6 7">CCAP 1403/13f</strain>
    </source>
</reference>
<evidence type="ECO:0000259" key="5">
    <source>
        <dbReference type="Pfam" id="PF00535"/>
    </source>
</evidence>
<evidence type="ECO:0000256" key="1">
    <source>
        <dbReference type="ARBA" id="ARBA00004776"/>
    </source>
</evidence>
<comment type="similarity">
    <text evidence="2">Belongs to the glycosyltransferase 2 family.</text>
</comment>
<evidence type="ECO:0000313" key="6">
    <source>
        <dbReference type="EMBL" id="QJB44630.1"/>
    </source>
</evidence>
<dbReference type="SUPFAM" id="SSF53448">
    <property type="entry name" value="Nucleotide-diphospho-sugar transferases"/>
    <property type="match status" value="1"/>
</dbReference>
<dbReference type="KEGG" id="dfs:HGD76_11035"/>
<organism evidence="6 7">
    <name type="scientific">Dolichospermum flos-aquae CCAP 1403/13F</name>
    <dbReference type="NCBI Taxonomy" id="315271"/>
    <lineage>
        <taxon>Bacteria</taxon>
        <taxon>Bacillati</taxon>
        <taxon>Cyanobacteriota</taxon>
        <taxon>Cyanophyceae</taxon>
        <taxon>Nostocales</taxon>
        <taxon>Aphanizomenonaceae</taxon>
        <taxon>Dolichospermum</taxon>
    </lineage>
</organism>
<gene>
    <name evidence="6" type="ORF">HGD76_11035</name>
</gene>
<accession>A0A6H2C003</accession>
<dbReference type="RefSeq" id="WP_168695807.1">
    <property type="nucleotide sequence ID" value="NZ_CP051206.1"/>
</dbReference>
<dbReference type="PANTHER" id="PTHR43179">
    <property type="entry name" value="RHAMNOSYLTRANSFERASE WBBL"/>
    <property type="match status" value="1"/>
</dbReference>
<dbReference type="GO" id="GO:0016757">
    <property type="term" value="F:glycosyltransferase activity"/>
    <property type="evidence" value="ECO:0007669"/>
    <property type="project" value="UniProtKB-KW"/>
</dbReference>
<comment type="pathway">
    <text evidence="1">Cell wall biogenesis; cell wall polysaccharide biosynthesis.</text>
</comment>
<dbReference type="Proteomes" id="UP000502433">
    <property type="component" value="Chromosome"/>
</dbReference>
<dbReference type="Gene3D" id="3.90.550.10">
    <property type="entry name" value="Spore Coat Polysaccharide Biosynthesis Protein SpsA, Chain A"/>
    <property type="match status" value="1"/>
</dbReference>
<evidence type="ECO:0000256" key="2">
    <source>
        <dbReference type="ARBA" id="ARBA00006739"/>
    </source>
</evidence>
<dbReference type="InterPro" id="IPR001173">
    <property type="entry name" value="Glyco_trans_2-like"/>
</dbReference>